<evidence type="ECO:0000256" key="2">
    <source>
        <dbReference type="ARBA" id="ARBA00022448"/>
    </source>
</evidence>
<dbReference type="SUPFAM" id="SSF103473">
    <property type="entry name" value="MFS general substrate transporter"/>
    <property type="match status" value="1"/>
</dbReference>
<dbReference type="EMBL" id="FMWD01000006">
    <property type="protein sequence ID" value="SCZ61940.1"/>
    <property type="molecule type" value="Genomic_DNA"/>
</dbReference>
<keyword evidence="4 6" id="KW-1133">Transmembrane helix</keyword>
<dbReference type="STRING" id="415747.SAMN03097708_02233"/>
<feature type="transmembrane region" description="Helical" evidence="6">
    <location>
        <begin position="364"/>
        <end position="388"/>
    </location>
</feature>
<dbReference type="InterPro" id="IPR011701">
    <property type="entry name" value="MFS"/>
</dbReference>
<feature type="domain" description="Major facilitator superfamily (MFS) profile" evidence="7">
    <location>
        <begin position="268"/>
        <end position="460"/>
    </location>
</feature>
<name>A0A1G5QK55_9GAMM</name>
<evidence type="ECO:0000259" key="7">
    <source>
        <dbReference type="PROSITE" id="PS50850"/>
    </source>
</evidence>
<feature type="transmembrane region" description="Helical" evidence="6">
    <location>
        <begin position="400"/>
        <end position="418"/>
    </location>
</feature>
<dbReference type="PANTHER" id="PTHR12778">
    <property type="entry name" value="SOLUTE CARRIER FAMILY 33 ACETYL-COA TRANSPORTER -RELATED"/>
    <property type="match status" value="1"/>
</dbReference>
<keyword evidence="2" id="KW-0813">Transport</keyword>
<dbReference type="RefSeq" id="WP_092996867.1">
    <property type="nucleotide sequence ID" value="NZ_FMWD01000006.1"/>
</dbReference>
<feature type="transmembrane region" description="Helical" evidence="6">
    <location>
        <begin position="117"/>
        <end position="138"/>
    </location>
</feature>
<dbReference type="GO" id="GO:0022857">
    <property type="term" value="F:transmembrane transporter activity"/>
    <property type="evidence" value="ECO:0007669"/>
    <property type="project" value="InterPro"/>
</dbReference>
<comment type="subcellular location">
    <subcellularLocation>
        <location evidence="1">Membrane</location>
        <topology evidence="1">Multi-pass membrane protein</topology>
    </subcellularLocation>
</comment>
<feature type="transmembrane region" description="Helical" evidence="6">
    <location>
        <begin position="53"/>
        <end position="71"/>
    </location>
</feature>
<evidence type="ECO:0000256" key="3">
    <source>
        <dbReference type="ARBA" id="ARBA00022692"/>
    </source>
</evidence>
<feature type="transmembrane region" description="Helical" evidence="6">
    <location>
        <begin position="159"/>
        <end position="180"/>
    </location>
</feature>
<dbReference type="Gene3D" id="1.20.1250.20">
    <property type="entry name" value="MFS general substrate transporter like domains"/>
    <property type="match status" value="2"/>
</dbReference>
<dbReference type="Pfam" id="PF07690">
    <property type="entry name" value="MFS_1"/>
    <property type="match status" value="1"/>
</dbReference>
<dbReference type="AlphaFoldDB" id="A0A1G5QK55"/>
<proteinExistence type="predicted"/>
<organism evidence="8 9">
    <name type="scientific">Thiohalomonas denitrificans</name>
    <dbReference type="NCBI Taxonomy" id="415747"/>
    <lineage>
        <taxon>Bacteria</taxon>
        <taxon>Pseudomonadati</taxon>
        <taxon>Pseudomonadota</taxon>
        <taxon>Gammaproteobacteria</taxon>
        <taxon>Thiohalomonadales</taxon>
        <taxon>Thiohalomonadaceae</taxon>
        <taxon>Thiohalomonas</taxon>
    </lineage>
</organism>
<dbReference type="InterPro" id="IPR036259">
    <property type="entry name" value="MFS_trans_sf"/>
</dbReference>
<feature type="transmembrane region" description="Helical" evidence="6">
    <location>
        <begin position="337"/>
        <end position="358"/>
    </location>
</feature>
<dbReference type="GO" id="GO:0016020">
    <property type="term" value="C:membrane"/>
    <property type="evidence" value="ECO:0007669"/>
    <property type="project" value="UniProtKB-SubCell"/>
</dbReference>
<keyword evidence="3 6" id="KW-0812">Transmembrane</keyword>
<dbReference type="PROSITE" id="PS50850">
    <property type="entry name" value="MFS"/>
    <property type="match status" value="1"/>
</dbReference>
<protein>
    <submittedName>
        <fullName evidence="8">MFS transporter, PAT family, beta-lactamase induction signal transducer AmpG</fullName>
    </submittedName>
</protein>
<dbReference type="NCBIfam" id="TIGR00901">
    <property type="entry name" value="2A0125"/>
    <property type="match status" value="1"/>
</dbReference>
<evidence type="ECO:0000256" key="1">
    <source>
        <dbReference type="ARBA" id="ARBA00004141"/>
    </source>
</evidence>
<feature type="transmembrane region" description="Helical" evidence="6">
    <location>
        <begin position="92"/>
        <end position="111"/>
    </location>
</feature>
<accession>A0A1G5QK55</accession>
<feature type="transmembrane region" description="Helical" evidence="6">
    <location>
        <begin position="20"/>
        <end position="41"/>
    </location>
</feature>
<keyword evidence="5 6" id="KW-0472">Membrane</keyword>
<evidence type="ECO:0000313" key="8">
    <source>
        <dbReference type="EMBL" id="SCZ61940.1"/>
    </source>
</evidence>
<dbReference type="Proteomes" id="UP000199648">
    <property type="component" value="Unassembled WGS sequence"/>
</dbReference>
<evidence type="ECO:0000256" key="4">
    <source>
        <dbReference type="ARBA" id="ARBA00022989"/>
    </source>
</evidence>
<feature type="transmembrane region" description="Helical" evidence="6">
    <location>
        <begin position="430"/>
        <end position="449"/>
    </location>
</feature>
<evidence type="ECO:0000256" key="6">
    <source>
        <dbReference type="SAM" id="Phobius"/>
    </source>
</evidence>
<dbReference type="InterPro" id="IPR004752">
    <property type="entry name" value="AmpG_permease/AT-1"/>
</dbReference>
<dbReference type="InterPro" id="IPR020846">
    <property type="entry name" value="MFS_dom"/>
</dbReference>
<evidence type="ECO:0000313" key="9">
    <source>
        <dbReference type="Proteomes" id="UP000199648"/>
    </source>
</evidence>
<evidence type="ECO:0000256" key="5">
    <source>
        <dbReference type="ARBA" id="ARBA00023136"/>
    </source>
</evidence>
<dbReference type="PANTHER" id="PTHR12778:SF10">
    <property type="entry name" value="MAJOR FACILITATOR SUPERFAMILY DOMAIN-CONTAINING PROTEIN 3"/>
    <property type="match status" value="1"/>
</dbReference>
<feature type="transmembrane region" description="Helical" evidence="6">
    <location>
        <begin position="309"/>
        <end position="330"/>
    </location>
</feature>
<gene>
    <name evidence="8" type="ORF">SAMN03097708_02233</name>
</gene>
<feature type="transmembrane region" description="Helical" evidence="6">
    <location>
        <begin position="272"/>
        <end position="297"/>
    </location>
</feature>
<dbReference type="OrthoDB" id="9787815at2"/>
<feature type="transmembrane region" description="Helical" evidence="6">
    <location>
        <begin position="192"/>
        <end position="213"/>
    </location>
</feature>
<sequence length="460" mass="50155">MSNTTTGFRDGFRLYRHPRVATMLFLGFSSGLPLLLVFGTLSFWLREAGVERGTIGFISWAALAYGFKWAWAPLVDRLPLPLLTRTLGRRRAWLLASQLTVVVALLGMAFSDPSSNLSQLVVLAVLAAFASATQDIAVDAFRIESAPQRIQAAMASTYMIGYRLAMISASAGVLWVAAWFDPDEGSYQHLPWLFAYSTMAGLMGIGILTTLIVREPDVKVDAATMAKEEVGATTLRGWRSLPRRLERAIEWMWRAVVSPFADFLRRYRWHALLLLALIATYRISDIVLGVVANIFYVDMGFTKAEVANVTKVFGIAMTLLGAVLGGALVGRFGVMRILFIGALLAAATNLLFALLATVGHDLSLLIVVVGMDNLSGGLASAAFVAYLSGLTNISYSATQYALFSSLMMLLPKFVGGFSGTAVDAFSYPEFFVATALMGLPVLILVWLAWRFVPAEENVRD</sequence>
<keyword evidence="9" id="KW-1185">Reference proteome</keyword>
<reference evidence="8 9" key="1">
    <citation type="submission" date="2016-10" db="EMBL/GenBank/DDBJ databases">
        <authorList>
            <person name="de Groot N.N."/>
        </authorList>
    </citation>
    <scope>NUCLEOTIDE SEQUENCE [LARGE SCALE GENOMIC DNA]</scope>
    <source>
        <strain evidence="8 9">HLD2</strain>
    </source>
</reference>